<feature type="transmembrane region" description="Helical" evidence="1">
    <location>
        <begin position="6"/>
        <end position="26"/>
    </location>
</feature>
<feature type="transmembrane region" description="Helical" evidence="1">
    <location>
        <begin position="88"/>
        <end position="107"/>
    </location>
</feature>
<evidence type="ECO:0000313" key="3">
    <source>
        <dbReference type="Proteomes" id="UP001500339"/>
    </source>
</evidence>
<comment type="caution">
    <text evidence="2">The sequence shown here is derived from an EMBL/GenBank/DDBJ whole genome shotgun (WGS) entry which is preliminary data.</text>
</comment>
<name>A0ABN1IVB2_9CLOT</name>
<proteinExistence type="predicted"/>
<feature type="transmembrane region" description="Helical" evidence="1">
    <location>
        <begin position="62"/>
        <end position="82"/>
    </location>
</feature>
<protein>
    <recommendedName>
        <fullName evidence="4">DUF2178 domain-containing protein</fullName>
    </recommendedName>
</protein>
<evidence type="ECO:0008006" key="4">
    <source>
        <dbReference type="Google" id="ProtNLM"/>
    </source>
</evidence>
<reference evidence="2 3" key="1">
    <citation type="journal article" date="2019" name="Int. J. Syst. Evol. Microbiol.">
        <title>The Global Catalogue of Microorganisms (GCM) 10K type strain sequencing project: providing services to taxonomists for standard genome sequencing and annotation.</title>
        <authorList>
            <consortium name="The Broad Institute Genomics Platform"/>
            <consortium name="The Broad Institute Genome Sequencing Center for Infectious Disease"/>
            <person name="Wu L."/>
            <person name="Ma J."/>
        </authorList>
    </citation>
    <scope>NUCLEOTIDE SEQUENCE [LARGE SCALE GENOMIC DNA]</scope>
    <source>
        <strain evidence="2 3">JCM 1405</strain>
    </source>
</reference>
<sequence length="114" mass="13248">MNLTRTSISYFFLIIGLVAIAFYAYFKVLSIKSSPNSSSRDKIIGKMKDVDTWSEKNKRMEYVSLFWAIVSIAIFAFVKYFYTAPLVSIFFPFIYIALIVASSMMFMPKKRVFK</sequence>
<keyword evidence="1" id="KW-0812">Transmembrane</keyword>
<dbReference type="RefSeq" id="WP_343767893.1">
    <property type="nucleotide sequence ID" value="NZ_BAAACF010000001.1"/>
</dbReference>
<evidence type="ECO:0000256" key="1">
    <source>
        <dbReference type="SAM" id="Phobius"/>
    </source>
</evidence>
<organism evidence="2 3">
    <name type="scientific">Clostridium malenominatum</name>
    <dbReference type="NCBI Taxonomy" id="1539"/>
    <lineage>
        <taxon>Bacteria</taxon>
        <taxon>Bacillati</taxon>
        <taxon>Bacillota</taxon>
        <taxon>Clostridia</taxon>
        <taxon>Eubacteriales</taxon>
        <taxon>Clostridiaceae</taxon>
        <taxon>Clostridium</taxon>
    </lineage>
</organism>
<keyword evidence="3" id="KW-1185">Reference proteome</keyword>
<keyword evidence="1" id="KW-1133">Transmembrane helix</keyword>
<accession>A0ABN1IVB2</accession>
<dbReference type="Proteomes" id="UP001500339">
    <property type="component" value="Unassembled WGS sequence"/>
</dbReference>
<dbReference type="EMBL" id="BAAACF010000001">
    <property type="protein sequence ID" value="GAA0721774.1"/>
    <property type="molecule type" value="Genomic_DNA"/>
</dbReference>
<evidence type="ECO:0000313" key="2">
    <source>
        <dbReference type="EMBL" id="GAA0721774.1"/>
    </source>
</evidence>
<gene>
    <name evidence="2" type="ORF">GCM10008905_12560</name>
</gene>
<keyword evidence="1" id="KW-0472">Membrane</keyword>